<dbReference type="SUPFAM" id="SSF52172">
    <property type="entry name" value="CheY-like"/>
    <property type="match status" value="1"/>
</dbReference>
<keyword evidence="1 2" id="KW-0597">Phosphoprotein</keyword>
<organism evidence="4 5">
    <name type="scientific">Stieleria marina</name>
    <dbReference type="NCBI Taxonomy" id="1930275"/>
    <lineage>
        <taxon>Bacteria</taxon>
        <taxon>Pseudomonadati</taxon>
        <taxon>Planctomycetota</taxon>
        <taxon>Planctomycetia</taxon>
        <taxon>Pirellulales</taxon>
        <taxon>Pirellulaceae</taxon>
        <taxon>Stieleria</taxon>
    </lineage>
</organism>
<sequence length="124" mass="14024">MPSVLFVDDDMNLLQGLRRSLRDQPYNLFIANSAEMAMSMCQREAFDLVVADYRMSGMSGMDLVNWLAENLPDTVCIMLTGHADVELMKEAINQGHVFRFLTKPCHDVELSLAVREGLELQLKS</sequence>
<dbReference type="PANTHER" id="PTHR44591">
    <property type="entry name" value="STRESS RESPONSE REGULATOR PROTEIN 1"/>
    <property type="match status" value="1"/>
</dbReference>
<dbReference type="SMART" id="SM00448">
    <property type="entry name" value="REC"/>
    <property type="match status" value="1"/>
</dbReference>
<evidence type="ECO:0000313" key="4">
    <source>
        <dbReference type="EMBL" id="QDT12184.1"/>
    </source>
</evidence>
<dbReference type="OrthoDB" id="9802066at2"/>
<feature type="domain" description="Response regulatory" evidence="3">
    <location>
        <begin position="3"/>
        <end position="118"/>
    </location>
</feature>
<reference evidence="4 5" key="1">
    <citation type="submission" date="2019-02" db="EMBL/GenBank/DDBJ databases">
        <title>Deep-cultivation of Planctomycetes and their phenomic and genomic characterization uncovers novel biology.</title>
        <authorList>
            <person name="Wiegand S."/>
            <person name="Jogler M."/>
            <person name="Boedeker C."/>
            <person name="Pinto D."/>
            <person name="Vollmers J."/>
            <person name="Rivas-Marin E."/>
            <person name="Kohn T."/>
            <person name="Peeters S.H."/>
            <person name="Heuer A."/>
            <person name="Rast P."/>
            <person name="Oberbeckmann S."/>
            <person name="Bunk B."/>
            <person name="Jeske O."/>
            <person name="Meyerdierks A."/>
            <person name="Storesund J.E."/>
            <person name="Kallscheuer N."/>
            <person name="Luecker S."/>
            <person name="Lage O.M."/>
            <person name="Pohl T."/>
            <person name="Merkel B.J."/>
            <person name="Hornburger P."/>
            <person name="Mueller R.-W."/>
            <person name="Bruemmer F."/>
            <person name="Labrenz M."/>
            <person name="Spormann A.M."/>
            <person name="Op den Camp H."/>
            <person name="Overmann J."/>
            <person name="Amann R."/>
            <person name="Jetten M.S.M."/>
            <person name="Mascher T."/>
            <person name="Medema M.H."/>
            <person name="Devos D.P."/>
            <person name="Kaster A.-K."/>
            <person name="Ovreas L."/>
            <person name="Rohde M."/>
            <person name="Galperin M.Y."/>
            <person name="Jogler C."/>
        </authorList>
    </citation>
    <scope>NUCLEOTIDE SEQUENCE [LARGE SCALE GENOMIC DNA]</scope>
    <source>
        <strain evidence="4 5">K23_9</strain>
    </source>
</reference>
<dbReference type="InterPro" id="IPR011006">
    <property type="entry name" value="CheY-like_superfamily"/>
</dbReference>
<accession>A0A517NYJ1</accession>
<dbReference type="PROSITE" id="PS50110">
    <property type="entry name" value="RESPONSE_REGULATORY"/>
    <property type="match status" value="1"/>
</dbReference>
<dbReference type="CDD" id="cd17569">
    <property type="entry name" value="REC_HupR-like"/>
    <property type="match status" value="1"/>
</dbReference>
<dbReference type="Gene3D" id="3.40.50.2300">
    <property type="match status" value="1"/>
</dbReference>
<dbReference type="Proteomes" id="UP000319817">
    <property type="component" value="Chromosome"/>
</dbReference>
<protein>
    <submittedName>
        <fullName evidence="4">Hydrogenase transcriptional regulatory protein hupR1</fullName>
    </submittedName>
</protein>
<dbReference type="AlphaFoldDB" id="A0A517NYJ1"/>
<dbReference type="InterPro" id="IPR050595">
    <property type="entry name" value="Bact_response_regulator"/>
</dbReference>
<gene>
    <name evidence="4" type="primary">hupR1_3</name>
    <name evidence="4" type="ORF">K239x_41930</name>
</gene>
<evidence type="ECO:0000313" key="5">
    <source>
        <dbReference type="Proteomes" id="UP000319817"/>
    </source>
</evidence>
<evidence type="ECO:0000256" key="1">
    <source>
        <dbReference type="ARBA" id="ARBA00022553"/>
    </source>
</evidence>
<keyword evidence="5" id="KW-1185">Reference proteome</keyword>
<dbReference type="Pfam" id="PF00072">
    <property type="entry name" value="Response_reg"/>
    <property type="match status" value="1"/>
</dbReference>
<dbReference type="PANTHER" id="PTHR44591:SF19">
    <property type="entry name" value="TWO-COMPONENT RESPONSE REGULATOR-RELATED"/>
    <property type="match status" value="1"/>
</dbReference>
<dbReference type="GO" id="GO:0000160">
    <property type="term" value="P:phosphorelay signal transduction system"/>
    <property type="evidence" value="ECO:0007669"/>
    <property type="project" value="InterPro"/>
</dbReference>
<evidence type="ECO:0000256" key="2">
    <source>
        <dbReference type="PROSITE-ProRule" id="PRU00169"/>
    </source>
</evidence>
<dbReference type="InterPro" id="IPR001789">
    <property type="entry name" value="Sig_transdc_resp-reg_receiver"/>
</dbReference>
<dbReference type="EMBL" id="CP036526">
    <property type="protein sequence ID" value="QDT12184.1"/>
    <property type="molecule type" value="Genomic_DNA"/>
</dbReference>
<feature type="modified residue" description="4-aspartylphosphate" evidence="2">
    <location>
        <position position="52"/>
    </location>
</feature>
<dbReference type="RefSeq" id="WP_145419897.1">
    <property type="nucleotide sequence ID" value="NZ_CP036526.1"/>
</dbReference>
<evidence type="ECO:0000259" key="3">
    <source>
        <dbReference type="PROSITE" id="PS50110"/>
    </source>
</evidence>
<proteinExistence type="predicted"/>
<name>A0A517NYJ1_9BACT</name>